<keyword evidence="14" id="KW-0186">Copper</keyword>
<evidence type="ECO:0000256" key="9">
    <source>
        <dbReference type="ARBA" id="ARBA00022796"/>
    </source>
</evidence>
<feature type="transmembrane region" description="Helical" evidence="17">
    <location>
        <begin position="303"/>
        <end position="328"/>
    </location>
</feature>
<dbReference type="Pfam" id="PF13246">
    <property type="entry name" value="Cation_ATPase"/>
    <property type="match status" value="1"/>
</dbReference>
<dbReference type="PROSITE" id="PS00154">
    <property type="entry name" value="ATPASE_E1_E2"/>
    <property type="match status" value="1"/>
</dbReference>
<dbReference type="SFLD" id="SFLDF00027">
    <property type="entry name" value="p-type_atpase"/>
    <property type="match status" value="1"/>
</dbReference>
<dbReference type="GO" id="GO:0005886">
    <property type="term" value="C:plasma membrane"/>
    <property type="evidence" value="ECO:0007669"/>
    <property type="project" value="UniProtKB-SubCell"/>
</dbReference>
<evidence type="ECO:0000256" key="13">
    <source>
        <dbReference type="ARBA" id="ARBA00022989"/>
    </source>
</evidence>
<evidence type="ECO:0000313" key="20">
    <source>
        <dbReference type="Proteomes" id="UP001523230"/>
    </source>
</evidence>
<dbReference type="SUPFAM" id="SSF56784">
    <property type="entry name" value="HAD-like"/>
    <property type="match status" value="1"/>
</dbReference>
<dbReference type="SMART" id="SM00831">
    <property type="entry name" value="Cation_ATPase_N"/>
    <property type="match status" value="1"/>
</dbReference>
<dbReference type="InterPro" id="IPR006068">
    <property type="entry name" value="ATPase_P-typ_cation-transptr_C"/>
</dbReference>
<comment type="subcellular location">
    <subcellularLocation>
        <location evidence="1">Cell membrane</location>
        <topology evidence="1">Multi-pass membrane protein</topology>
    </subcellularLocation>
</comment>
<dbReference type="InterPro" id="IPR001757">
    <property type="entry name" value="P_typ_ATPase"/>
</dbReference>
<dbReference type="InterPro" id="IPR044492">
    <property type="entry name" value="P_typ_ATPase_HD_dom"/>
</dbReference>
<reference evidence="19 20" key="1">
    <citation type="submission" date="2018-05" db="EMBL/GenBank/DDBJ databases">
        <title>Isolation and characterization of genus Methanoculleus species and their viruses from deep sea marine sediment offshore southwestern Taiwan.</title>
        <authorList>
            <person name="Wei W.-H."/>
            <person name="Chen W.-C."/>
            <person name="Lai M.-C."/>
            <person name="Chen S.-C."/>
        </authorList>
    </citation>
    <scope>NUCLEOTIDE SEQUENCE [LARGE SCALE GENOMIC DNA]</scope>
    <source>
        <strain evidence="19 20">CWC-02</strain>
    </source>
</reference>
<feature type="transmembrane region" description="Helical" evidence="17">
    <location>
        <begin position="727"/>
        <end position="745"/>
    </location>
</feature>
<keyword evidence="8" id="KW-0547">Nucleotide-binding</keyword>
<dbReference type="Pfam" id="PF00690">
    <property type="entry name" value="Cation_ATPase_N"/>
    <property type="match status" value="1"/>
</dbReference>
<dbReference type="FunFam" id="3.40.50.1000:FF:000144">
    <property type="entry name" value="copper-transporting ATPase 1 isoform X2"/>
    <property type="match status" value="1"/>
</dbReference>
<keyword evidence="9" id="KW-0187">Copper transport</keyword>
<dbReference type="Gene3D" id="1.20.1110.10">
    <property type="entry name" value="Calcium-transporting ATPase, transmembrane domain"/>
    <property type="match status" value="1"/>
</dbReference>
<dbReference type="InterPro" id="IPR023299">
    <property type="entry name" value="ATPase_P-typ_cyto_dom_N"/>
</dbReference>
<feature type="transmembrane region" description="Helical" evidence="17">
    <location>
        <begin position="278"/>
        <end position="297"/>
    </location>
</feature>
<keyword evidence="20" id="KW-1185">Reference proteome</keyword>
<dbReference type="InterPro" id="IPR059000">
    <property type="entry name" value="ATPase_P-type_domA"/>
</dbReference>
<evidence type="ECO:0000256" key="16">
    <source>
        <dbReference type="ARBA" id="ARBA00023136"/>
    </source>
</evidence>
<dbReference type="GO" id="GO:0005524">
    <property type="term" value="F:ATP binding"/>
    <property type="evidence" value="ECO:0007669"/>
    <property type="project" value="UniProtKB-KW"/>
</dbReference>
<evidence type="ECO:0000256" key="10">
    <source>
        <dbReference type="ARBA" id="ARBA00022840"/>
    </source>
</evidence>
<dbReference type="GO" id="GO:0046872">
    <property type="term" value="F:metal ion binding"/>
    <property type="evidence" value="ECO:0007669"/>
    <property type="project" value="UniProtKB-KW"/>
</dbReference>
<feature type="transmembrane region" description="Helical" evidence="17">
    <location>
        <begin position="114"/>
        <end position="135"/>
    </location>
</feature>
<dbReference type="PRINTS" id="PR00119">
    <property type="entry name" value="CATATPASE"/>
</dbReference>
<evidence type="ECO:0000256" key="5">
    <source>
        <dbReference type="ARBA" id="ARBA00022553"/>
    </source>
</evidence>
<dbReference type="AlphaFoldDB" id="A0ABD4TCG5"/>
<dbReference type="EC" id="7.2.2.8" evidence="2"/>
<dbReference type="SUPFAM" id="SSF81660">
    <property type="entry name" value="Metal cation-transporting ATPase, ATP-binding domain N"/>
    <property type="match status" value="1"/>
</dbReference>
<keyword evidence="16 17" id="KW-0472">Membrane</keyword>
<evidence type="ECO:0000256" key="15">
    <source>
        <dbReference type="ARBA" id="ARBA00023065"/>
    </source>
</evidence>
<dbReference type="InterPro" id="IPR008250">
    <property type="entry name" value="ATPase_P-typ_transduc_dom_A_sf"/>
</dbReference>
<dbReference type="RefSeq" id="WP_250986007.1">
    <property type="nucleotide sequence ID" value="NZ_QFDM01000001.1"/>
</dbReference>
<accession>A0ABD4TCG5</accession>
<dbReference type="Gene3D" id="3.40.1110.10">
    <property type="entry name" value="Calcium-transporting ATPase, cytoplasmic domain N"/>
    <property type="match status" value="1"/>
</dbReference>
<dbReference type="SUPFAM" id="SSF81665">
    <property type="entry name" value="Calcium ATPase, transmembrane domain M"/>
    <property type="match status" value="1"/>
</dbReference>
<keyword evidence="6 17" id="KW-0812">Transmembrane</keyword>
<dbReference type="InterPro" id="IPR023214">
    <property type="entry name" value="HAD_sf"/>
</dbReference>
<evidence type="ECO:0000256" key="17">
    <source>
        <dbReference type="SAM" id="Phobius"/>
    </source>
</evidence>
<name>A0ABD4TCG5_9EURY</name>
<keyword evidence="13 17" id="KW-1133">Transmembrane helix</keyword>
<feature type="transmembrane region" description="Helical" evidence="17">
    <location>
        <begin position="791"/>
        <end position="814"/>
    </location>
</feature>
<keyword evidence="15" id="KW-0406">Ion transport</keyword>
<evidence type="ECO:0000256" key="12">
    <source>
        <dbReference type="ARBA" id="ARBA00022967"/>
    </source>
</evidence>
<keyword evidence="12" id="KW-1278">Translocase</keyword>
<protein>
    <recommendedName>
        <fullName evidence="2">P-type Cu(+) transporter</fullName>
        <ecNumber evidence="2">7.2.2.8</ecNumber>
    </recommendedName>
</protein>
<organism evidence="19 20">
    <name type="scientific">Methanoculleus oceani</name>
    <dbReference type="NCBI Taxonomy" id="2184756"/>
    <lineage>
        <taxon>Archaea</taxon>
        <taxon>Methanobacteriati</taxon>
        <taxon>Methanobacteriota</taxon>
        <taxon>Stenosarchaea group</taxon>
        <taxon>Methanomicrobia</taxon>
        <taxon>Methanomicrobiales</taxon>
        <taxon>Methanomicrobiaceae</taxon>
        <taxon>Methanoculleus</taxon>
    </lineage>
</organism>
<dbReference type="GO" id="GO:0140581">
    <property type="term" value="F:P-type monovalent copper transporter activity"/>
    <property type="evidence" value="ECO:0007669"/>
    <property type="project" value="UniProtKB-EC"/>
</dbReference>
<dbReference type="EMBL" id="QFDM01000001">
    <property type="protein sequence ID" value="MCM2464751.1"/>
    <property type="molecule type" value="Genomic_DNA"/>
</dbReference>
<proteinExistence type="predicted"/>
<keyword evidence="10" id="KW-0067">ATP-binding</keyword>
<keyword evidence="3" id="KW-0813">Transport</keyword>
<evidence type="ECO:0000256" key="11">
    <source>
        <dbReference type="ARBA" id="ARBA00022842"/>
    </source>
</evidence>
<dbReference type="PRINTS" id="PR00120">
    <property type="entry name" value="HATPASE"/>
</dbReference>
<keyword evidence="7" id="KW-0479">Metal-binding</keyword>
<feature type="transmembrane region" description="Helical" evidence="17">
    <location>
        <begin position="850"/>
        <end position="872"/>
    </location>
</feature>
<dbReference type="InterPro" id="IPR023298">
    <property type="entry name" value="ATPase_P-typ_TM_dom_sf"/>
</dbReference>
<feature type="domain" description="Cation-transporting P-type ATPase N-terminal" evidence="18">
    <location>
        <begin position="37"/>
        <end position="110"/>
    </location>
</feature>
<dbReference type="NCBIfam" id="TIGR01494">
    <property type="entry name" value="ATPase_P-type"/>
    <property type="match status" value="2"/>
</dbReference>
<dbReference type="SUPFAM" id="SSF81653">
    <property type="entry name" value="Calcium ATPase, transduction domain A"/>
    <property type="match status" value="1"/>
</dbReference>
<dbReference type="FunFam" id="2.70.150.10:FF:000160">
    <property type="entry name" value="Sarcoplasmic/endoplasmic reticulum calcium ATPase 1"/>
    <property type="match status" value="1"/>
</dbReference>
<dbReference type="Gene3D" id="2.70.150.10">
    <property type="entry name" value="Calcium-transporting ATPase, cytoplasmic transduction domain A"/>
    <property type="match status" value="1"/>
</dbReference>
<dbReference type="Gene3D" id="3.40.50.1000">
    <property type="entry name" value="HAD superfamily/HAD-like"/>
    <property type="match status" value="1"/>
</dbReference>
<sequence>MRSLYLFIALRKTGNICPCRLENPAETPPAGGRPLADWYTLSAEEVRRELGTGPAGLSPGEADERLQRYGKNVLREEARETRLQVFLRQFKSVLIVILVIAAAISFLVGEPVDAAAILIIVVLNALLGFSQEWQAGEAIEALKKMLVQRAVVVRGGERQEIDAAGLVPGDLVALEMGERVPADLFIVEATSLEVDEAPLTGESSPVDKAPDSLPAGTTLAERSNMAFAGTTVVNGRGRGVVVATGMTTEFGMIAGLSQRVEDEATPLARQMDRLGRDLGLIALGIAVLAVAVGLLQQRELLEMFLVGVSLAVAVIPEGLPAVVTLTLAIGIKNMMRRNCLIRHLPASETLGAVSVICTDKTGTLTRNEMAVVRVKTPGAEVAVTGTGYAPDGEFLVGENPIDPLADPGLQQFLHTVLLCNHATLKLEEGGWRILGTPTEGALVVAAAKAGLSREDAPEAAKEFSFNSTRKRMTIVYPGEGDFVAHVKGAPEVLLARSSRLLRGDSVVPLTDDLRDALLAEIAGYASGGLRVLGAAYRPLPEGLEWTEETVEEDLIFLGFAGIVDPPRPEAAEAIRLCRSAGIDVIMITGDNPLTAYAIARDLGLSSEGALTGADLEALTDDELASRLRTTKVLSRVTAEHKLRVIDILARERAVIAMTGDGVNDAPALKKASIGIAMGIKGTDVAKESSDMVLVDDNFASIVAGVEEGRREYDNIARFTRYLLSSNIGELVAIVGALLLGLPLILIPVQILWINLVTDGLTALALGLEPAEQDVMQRRPRDPGESILTRNAYLVVLILGVWLGLLTIYVFSGLYQVDLDRARTMAFTGLIIFELYNVLNFRSFRFPLHRIGFFSNPALIFAILGSLALQALVVYVPILQTFLGTAPLTPADWGLLALLGLPVLIAGEVYKAVMLRATVR</sequence>
<evidence type="ECO:0000259" key="18">
    <source>
        <dbReference type="SMART" id="SM00831"/>
    </source>
</evidence>
<keyword evidence="5" id="KW-0597">Phosphoprotein</keyword>
<evidence type="ECO:0000256" key="7">
    <source>
        <dbReference type="ARBA" id="ARBA00022723"/>
    </source>
</evidence>
<dbReference type="InterPro" id="IPR018303">
    <property type="entry name" value="ATPase_P-typ_P_site"/>
</dbReference>
<dbReference type="InterPro" id="IPR036412">
    <property type="entry name" value="HAD-like_sf"/>
</dbReference>
<feature type="transmembrane region" description="Helical" evidence="17">
    <location>
        <begin position="90"/>
        <end position="108"/>
    </location>
</feature>
<evidence type="ECO:0000256" key="4">
    <source>
        <dbReference type="ARBA" id="ARBA00022475"/>
    </source>
</evidence>
<evidence type="ECO:0000256" key="6">
    <source>
        <dbReference type="ARBA" id="ARBA00022692"/>
    </source>
</evidence>
<evidence type="ECO:0000256" key="8">
    <source>
        <dbReference type="ARBA" id="ARBA00022741"/>
    </source>
</evidence>
<evidence type="ECO:0000313" key="19">
    <source>
        <dbReference type="EMBL" id="MCM2464751.1"/>
    </source>
</evidence>
<dbReference type="InterPro" id="IPR050510">
    <property type="entry name" value="Cation_transp_ATPase_P-type"/>
</dbReference>
<dbReference type="InterPro" id="IPR004014">
    <property type="entry name" value="ATPase_P-typ_cation-transptr_N"/>
</dbReference>
<evidence type="ECO:0000256" key="1">
    <source>
        <dbReference type="ARBA" id="ARBA00004651"/>
    </source>
</evidence>
<dbReference type="Pfam" id="PF00689">
    <property type="entry name" value="Cation_ATPase_C"/>
    <property type="match status" value="1"/>
</dbReference>
<keyword evidence="4" id="KW-1003">Cell membrane</keyword>
<dbReference type="Proteomes" id="UP001523230">
    <property type="component" value="Unassembled WGS sequence"/>
</dbReference>
<keyword evidence="11" id="KW-0460">Magnesium</keyword>
<evidence type="ECO:0000256" key="14">
    <source>
        <dbReference type="ARBA" id="ARBA00023008"/>
    </source>
</evidence>
<dbReference type="SFLD" id="SFLDS00003">
    <property type="entry name" value="Haloacid_Dehalogenase"/>
    <property type="match status" value="1"/>
</dbReference>
<evidence type="ECO:0000256" key="3">
    <source>
        <dbReference type="ARBA" id="ARBA00022448"/>
    </source>
</evidence>
<dbReference type="PANTHER" id="PTHR43294">
    <property type="entry name" value="SODIUM/POTASSIUM-TRANSPORTING ATPASE SUBUNIT ALPHA"/>
    <property type="match status" value="1"/>
</dbReference>
<feature type="transmembrane region" description="Helical" evidence="17">
    <location>
        <begin position="892"/>
        <end position="912"/>
    </location>
</feature>
<dbReference type="Pfam" id="PF00122">
    <property type="entry name" value="E1-E2_ATPase"/>
    <property type="match status" value="1"/>
</dbReference>
<dbReference type="SFLD" id="SFLDG00002">
    <property type="entry name" value="C1.7:_P-type_atpase_like"/>
    <property type="match status" value="1"/>
</dbReference>
<comment type="caution">
    <text evidence="19">The sequence shown here is derived from an EMBL/GenBank/DDBJ whole genome shotgun (WGS) entry which is preliminary data.</text>
</comment>
<gene>
    <name evidence="19" type="ORF">DIC75_00225</name>
</gene>
<evidence type="ECO:0000256" key="2">
    <source>
        <dbReference type="ARBA" id="ARBA00012517"/>
    </source>
</evidence>
<dbReference type="PANTHER" id="PTHR43294:SF21">
    <property type="entry name" value="CATION TRANSPORTING ATPASE"/>
    <property type="match status" value="1"/>
</dbReference>